<feature type="non-terminal residue" evidence="2">
    <location>
        <position position="1"/>
    </location>
</feature>
<reference evidence="2 3" key="1">
    <citation type="submission" date="2020-02" db="EMBL/GenBank/DDBJ databases">
        <title>Draft genome sequence of Haematococcus lacustris strain NIES-144.</title>
        <authorList>
            <person name="Morimoto D."/>
            <person name="Nakagawa S."/>
            <person name="Yoshida T."/>
            <person name="Sawayama S."/>
        </authorList>
    </citation>
    <scope>NUCLEOTIDE SEQUENCE [LARGE SCALE GENOMIC DNA]</scope>
    <source>
        <strain evidence="2 3">NIES-144</strain>
    </source>
</reference>
<sequence length="185" mass="19282">METDGGAAQVSGLSVPSLPEGHVDPGGATAGGGQGTAEKGGPGPSHAAAGMEGVAFEGEPVMPPPPAGPTHAGLVGSHGLGVIDIIDLTQEEPEVKQEHGEWHQLITRVVNFLHAHLPKTEHENVAKAHLRMIEWRDNINGGVYLHALATVHAATQKECAGQTTEHNAWVMWVSVRGLMSDDVTA</sequence>
<gene>
    <name evidence="2" type="ORF">HaLaN_04930</name>
</gene>
<evidence type="ECO:0000313" key="2">
    <source>
        <dbReference type="EMBL" id="GFH09734.1"/>
    </source>
</evidence>
<name>A0A699YSH0_HAELA</name>
<dbReference type="AlphaFoldDB" id="A0A699YSH0"/>
<feature type="region of interest" description="Disordered" evidence="1">
    <location>
        <begin position="1"/>
        <end position="49"/>
    </location>
</feature>
<comment type="caution">
    <text evidence="2">The sequence shown here is derived from an EMBL/GenBank/DDBJ whole genome shotgun (WGS) entry which is preliminary data.</text>
</comment>
<organism evidence="2 3">
    <name type="scientific">Haematococcus lacustris</name>
    <name type="common">Green alga</name>
    <name type="synonym">Haematococcus pluvialis</name>
    <dbReference type="NCBI Taxonomy" id="44745"/>
    <lineage>
        <taxon>Eukaryota</taxon>
        <taxon>Viridiplantae</taxon>
        <taxon>Chlorophyta</taxon>
        <taxon>core chlorophytes</taxon>
        <taxon>Chlorophyceae</taxon>
        <taxon>CS clade</taxon>
        <taxon>Chlamydomonadales</taxon>
        <taxon>Haematococcaceae</taxon>
        <taxon>Haematococcus</taxon>
    </lineage>
</organism>
<evidence type="ECO:0000313" key="3">
    <source>
        <dbReference type="Proteomes" id="UP000485058"/>
    </source>
</evidence>
<feature type="compositionally biased region" description="Gly residues" evidence="1">
    <location>
        <begin position="28"/>
        <end position="43"/>
    </location>
</feature>
<dbReference type="EMBL" id="BLLF01000258">
    <property type="protein sequence ID" value="GFH09734.1"/>
    <property type="molecule type" value="Genomic_DNA"/>
</dbReference>
<evidence type="ECO:0000256" key="1">
    <source>
        <dbReference type="SAM" id="MobiDB-lite"/>
    </source>
</evidence>
<keyword evidence="3" id="KW-1185">Reference proteome</keyword>
<protein>
    <submittedName>
        <fullName evidence="2">Uncharacterized protein</fullName>
    </submittedName>
</protein>
<proteinExistence type="predicted"/>
<accession>A0A699YSH0</accession>
<dbReference type="Proteomes" id="UP000485058">
    <property type="component" value="Unassembled WGS sequence"/>
</dbReference>